<name>A0A5C5ZN39_9BACT</name>
<accession>A0A5C5ZN39</accession>
<gene>
    <name evidence="1" type="ORF">Mal64_19680</name>
</gene>
<dbReference type="Proteomes" id="UP000315440">
    <property type="component" value="Unassembled WGS sequence"/>
</dbReference>
<dbReference type="EMBL" id="SJPQ01000002">
    <property type="protein sequence ID" value="TWT88485.1"/>
    <property type="molecule type" value="Genomic_DNA"/>
</dbReference>
<reference evidence="1 2" key="1">
    <citation type="submission" date="2019-02" db="EMBL/GenBank/DDBJ databases">
        <title>Deep-cultivation of Planctomycetes and their phenomic and genomic characterization uncovers novel biology.</title>
        <authorList>
            <person name="Wiegand S."/>
            <person name="Jogler M."/>
            <person name="Boedeker C."/>
            <person name="Pinto D."/>
            <person name="Vollmers J."/>
            <person name="Rivas-Marin E."/>
            <person name="Kohn T."/>
            <person name="Peeters S.H."/>
            <person name="Heuer A."/>
            <person name="Rast P."/>
            <person name="Oberbeckmann S."/>
            <person name="Bunk B."/>
            <person name="Jeske O."/>
            <person name="Meyerdierks A."/>
            <person name="Storesund J.E."/>
            <person name="Kallscheuer N."/>
            <person name="Luecker S."/>
            <person name="Lage O.M."/>
            <person name="Pohl T."/>
            <person name="Merkel B.J."/>
            <person name="Hornburger P."/>
            <person name="Mueller R.-W."/>
            <person name="Bruemmer F."/>
            <person name="Labrenz M."/>
            <person name="Spormann A.M."/>
            <person name="Op Den Camp H."/>
            <person name="Overmann J."/>
            <person name="Amann R."/>
            <person name="Jetten M.S.M."/>
            <person name="Mascher T."/>
            <person name="Medema M.H."/>
            <person name="Devos D.P."/>
            <person name="Kaster A.-K."/>
            <person name="Ovreas L."/>
            <person name="Rohde M."/>
            <person name="Galperin M.Y."/>
            <person name="Jogler C."/>
        </authorList>
    </citation>
    <scope>NUCLEOTIDE SEQUENCE [LARGE SCALE GENOMIC DNA]</scope>
    <source>
        <strain evidence="1 2">Mal64</strain>
    </source>
</reference>
<protein>
    <submittedName>
        <fullName evidence="1">Uncharacterized protein</fullName>
    </submittedName>
</protein>
<dbReference type="OrthoDB" id="282657at2"/>
<dbReference type="AlphaFoldDB" id="A0A5C5ZN39"/>
<comment type="caution">
    <text evidence="1">The sequence shown here is derived from an EMBL/GenBank/DDBJ whole genome shotgun (WGS) entry which is preliminary data.</text>
</comment>
<dbReference type="RefSeq" id="WP_146399587.1">
    <property type="nucleotide sequence ID" value="NZ_SJPQ01000002.1"/>
</dbReference>
<proteinExistence type="predicted"/>
<evidence type="ECO:0000313" key="2">
    <source>
        <dbReference type="Proteomes" id="UP000315440"/>
    </source>
</evidence>
<sequence length="155" mass="16677">MLSPSPISLAAGPLSVEFTWNVDRFTHVLRDARGGAIAWAEAPGAESPVYVELHEQQPLLFLSGMSADRHWSMSVEATAEGRLVFDAACRAKSSAEHLASVYAVEGEGIAITPLATDGATPTFEREGDLLVVRPPTPLGGYPQTLRWRYEALPSS</sequence>
<organism evidence="1 2">
    <name type="scientific">Pseudobythopirellula maris</name>
    <dbReference type="NCBI Taxonomy" id="2527991"/>
    <lineage>
        <taxon>Bacteria</taxon>
        <taxon>Pseudomonadati</taxon>
        <taxon>Planctomycetota</taxon>
        <taxon>Planctomycetia</taxon>
        <taxon>Pirellulales</taxon>
        <taxon>Lacipirellulaceae</taxon>
        <taxon>Pseudobythopirellula</taxon>
    </lineage>
</organism>
<evidence type="ECO:0000313" key="1">
    <source>
        <dbReference type="EMBL" id="TWT88485.1"/>
    </source>
</evidence>
<keyword evidence="2" id="KW-1185">Reference proteome</keyword>